<dbReference type="InterPro" id="IPR028351">
    <property type="entry name" value="CyaE"/>
</dbReference>
<dbReference type="Gene3D" id="1.20.1600.10">
    <property type="entry name" value="Outer membrane efflux proteins (OEP)"/>
    <property type="match status" value="1"/>
</dbReference>
<dbReference type="AlphaFoldDB" id="A0A347TLU3"/>
<evidence type="ECO:0000256" key="8">
    <source>
        <dbReference type="SAM" id="Coils"/>
    </source>
</evidence>
<dbReference type="PANTHER" id="PTHR30026">
    <property type="entry name" value="OUTER MEMBRANE PROTEIN TOLC"/>
    <property type="match status" value="1"/>
</dbReference>
<dbReference type="GO" id="GO:0009279">
    <property type="term" value="C:cell outer membrane"/>
    <property type="evidence" value="ECO:0007669"/>
    <property type="project" value="UniProtKB-SubCell"/>
</dbReference>
<accession>A0A347TLU3</accession>
<evidence type="ECO:0000256" key="7">
    <source>
        <dbReference type="ARBA" id="ARBA00023237"/>
    </source>
</evidence>
<keyword evidence="5" id="KW-0812">Transmembrane</keyword>
<evidence type="ECO:0000313" key="13">
    <source>
        <dbReference type="Proteomes" id="UP000264693"/>
    </source>
</evidence>
<dbReference type="InterPro" id="IPR003423">
    <property type="entry name" value="OMP_efflux"/>
</dbReference>
<dbReference type="Proteomes" id="UP000224740">
    <property type="component" value="Unassembled WGS sequence"/>
</dbReference>
<evidence type="ECO:0000256" key="9">
    <source>
        <dbReference type="SAM" id="SignalP"/>
    </source>
</evidence>
<keyword evidence="12" id="KW-1185">Reference proteome</keyword>
<evidence type="ECO:0000256" key="1">
    <source>
        <dbReference type="ARBA" id="ARBA00004442"/>
    </source>
</evidence>
<evidence type="ECO:0000256" key="5">
    <source>
        <dbReference type="ARBA" id="ARBA00022692"/>
    </source>
</evidence>
<keyword evidence="8" id="KW-0175">Coiled coil</keyword>
<dbReference type="Proteomes" id="UP000264693">
    <property type="component" value="Chromosome"/>
</dbReference>
<evidence type="ECO:0000256" key="4">
    <source>
        <dbReference type="ARBA" id="ARBA00022452"/>
    </source>
</evidence>
<comment type="similarity">
    <text evidence="2">Belongs to the outer membrane factor (OMF) (TC 1.B.17) family.</text>
</comment>
<reference evidence="12" key="1">
    <citation type="submission" date="2017-09" db="EMBL/GenBank/DDBJ databases">
        <title>Arcobacter canalis sp. nov., a new species isolated from a water canal contaminated with urban sewage.</title>
        <authorList>
            <person name="Perez-Cataluna A."/>
            <person name="Salas-Masso N."/>
            <person name="Figueras M.J."/>
        </authorList>
    </citation>
    <scope>NUCLEOTIDE SEQUENCE [LARGE SCALE GENOMIC DNA]</scope>
    <source>
        <strain evidence="12">CECT 7727</strain>
    </source>
</reference>
<evidence type="ECO:0000256" key="3">
    <source>
        <dbReference type="ARBA" id="ARBA00022448"/>
    </source>
</evidence>
<reference evidence="10 13" key="3">
    <citation type="submission" date="2018-08" db="EMBL/GenBank/DDBJ databases">
        <title>Complete genome of the Arcobacter marinus type strain JCM 15502.</title>
        <authorList>
            <person name="Miller W.G."/>
            <person name="Yee E."/>
            <person name="Huynh S."/>
            <person name="Parker C.T."/>
        </authorList>
    </citation>
    <scope>NUCLEOTIDE SEQUENCE [LARGE SCALE GENOMIC DNA]</scope>
    <source>
        <strain evidence="10 13">JCM 15502</strain>
    </source>
</reference>
<dbReference type="EMBL" id="NXAO01000054">
    <property type="protein sequence ID" value="PHO14464.1"/>
    <property type="molecule type" value="Genomic_DNA"/>
</dbReference>
<keyword evidence="3" id="KW-0813">Transport</keyword>
<dbReference type="InterPro" id="IPR051906">
    <property type="entry name" value="TolC-like"/>
</dbReference>
<feature type="signal peptide" evidence="9">
    <location>
        <begin position="1"/>
        <end position="24"/>
    </location>
</feature>
<dbReference type="SUPFAM" id="SSF56954">
    <property type="entry name" value="Outer membrane efflux proteins (OEP)"/>
    <property type="match status" value="1"/>
</dbReference>
<comment type="subcellular location">
    <subcellularLocation>
        <location evidence="1">Cell outer membrane</location>
    </subcellularLocation>
</comment>
<keyword evidence="9" id="KW-0732">Signal</keyword>
<evidence type="ECO:0000313" key="11">
    <source>
        <dbReference type="EMBL" id="PHO14464.1"/>
    </source>
</evidence>
<name>A0A347TLU3_9BACT</name>
<dbReference type="RefSeq" id="WP_099312040.1">
    <property type="nucleotide sequence ID" value="NZ_CP032101.1"/>
</dbReference>
<gene>
    <name evidence="10" type="ORF">AMRN_1844</name>
    <name evidence="11" type="ORF">CPH92_11670</name>
</gene>
<dbReference type="Pfam" id="PF02321">
    <property type="entry name" value="OEP"/>
    <property type="match status" value="2"/>
</dbReference>
<evidence type="ECO:0000256" key="2">
    <source>
        <dbReference type="ARBA" id="ARBA00007613"/>
    </source>
</evidence>
<evidence type="ECO:0000256" key="6">
    <source>
        <dbReference type="ARBA" id="ARBA00023136"/>
    </source>
</evidence>
<feature type="coiled-coil region" evidence="8">
    <location>
        <begin position="251"/>
        <end position="278"/>
    </location>
</feature>
<dbReference type="EMBL" id="CP032101">
    <property type="protein sequence ID" value="AXX87571.1"/>
    <property type="molecule type" value="Genomic_DNA"/>
</dbReference>
<keyword evidence="7" id="KW-0998">Cell outer membrane</keyword>
<dbReference type="GO" id="GO:1990281">
    <property type="term" value="C:efflux pump complex"/>
    <property type="evidence" value="ECO:0007669"/>
    <property type="project" value="TreeGrafter"/>
</dbReference>
<evidence type="ECO:0000313" key="12">
    <source>
        <dbReference type="Proteomes" id="UP000224740"/>
    </source>
</evidence>
<dbReference type="KEGG" id="amar:AMRN_1844"/>
<dbReference type="PANTHER" id="PTHR30026:SF20">
    <property type="entry name" value="OUTER MEMBRANE PROTEIN TOLC"/>
    <property type="match status" value="1"/>
</dbReference>
<reference evidence="11" key="2">
    <citation type="submission" date="2017-09" db="EMBL/GenBank/DDBJ databases">
        <authorList>
            <person name="Perez-Cataluna A."/>
            <person name="Figueras M.J."/>
            <person name="Salas-Masso N."/>
        </authorList>
    </citation>
    <scope>NUCLEOTIDE SEQUENCE</scope>
    <source>
        <strain evidence="11">CECT 7727</strain>
    </source>
</reference>
<keyword evidence="6" id="KW-0472">Membrane</keyword>
<proteinExistence type="inferred from homology"/>
<feature type="chain" id="PRO_5017801867" evidence="9">
    <location>
        <begin position="25"/>
        <end position="434"/>
    </location>
</feature>
<keyword evidence="4" id="KW-1134">Transmembrane beta strand</keyword>
<protein>
    <submittedName>
        <fullName evidence="10">RND family efflux system, outer membrane channel protein, TolC family</fullName>
    </submittedName>
</protein>
<evidence type="ECO:0000313" key="10">
    <source>
        <dbReference type="EMBL" id="AXX87571.1"/>
    </source>
</evidence>
<dbReference type="PIRSF" id="PIRSF001892">
    <property type="entry name" value="CyaE"/>
    <property type="match status" value="1"/>
</dbReference>
<sequence>MNNRLLKKLSIIASFSLVVSSSFANDLNLEDLIIIALKNNTNIELSKEQSNIKKEQINKATSTYLPNLSLNASTARKDIEQQGNKIDDDVNSVAVNANQLIYDFGKTTSNIDSSKYSYDESKSDVKATISKTIFQVTSTYYDILNKYQQIEVAKESVKLDELQLNQANEYFKAGVRTKIDVTNAKLRLSNSKLKLIQAKYNLKTTETKLVSLLGKDLGSSINIKFHNKDITTLVRNTEYKNYSLEKLITLGLEKRDEIKKYKAKIQTAKEQKNVASADYLPRIDVDASYTNSQSDKIATQDIEQSSVALNLKWNFFTGLSTVADNKIALSNLSSAKKQLQQQILDIKQEVTSAYLNVKESIDSLNIGLLNVKLATENLSLADERYKAGLNDLIELNDAKLEYTQAKSSLVNIYYAYLTNLANLNYTIGTIHEKI</sequence>
<dbReference type="GO" id="GO:0015288">
    <property type="term" value="F:porin activity"/>
    <property type="evidence" value="ECO:0007669"/>
    <property type="project" value="TreeGrafter"/>
</dbReference>
<organism evidence="10 13">
    <name type="scientific">Malaciobacter marinus</name>
    <dbReference type="NCBI Taxonomy" id="505249"/>
    <lineage>
        <taxon>Bacteria</taxon>
        <taxon>Pseudomonadati</taxon>
        <taxon>Campylobacterota</taxon>
        <taxon>Epsilonproteobacteria</taxon>
        <taxon>Campylobacterales</taxon>
        <taxon>Arcobacteraceae</taxon>
        <taxon>Malaciobacter</taxon>
    </lineage>
</organism>
<dbReference type="GO" id="GO:0015562">
    <property type="term" value="F:efflux transmembrane transporter activity"/>
    <property type="evidence" value="ECO:0007669"/>
    <property type="project" value="InterPro"/>
</dbReference>